<name>A0ABQ9W7T3_SAGOE</name>
<evidence type="ECO:0000313" key="2">
    <source>
        <dbReference type="EMBL" id="KAK2116858.1"/>
    </source>
</evidence>
<protein>
    <submittedName>
        <fullName evidence="2">Uncharacterized protein</fullName>
    </submittedName>
</protein>
<keyword evidence="3" id="KW-1185">Reference proteome</keyword>
<feature type="non-terminal residue" evidence="2">
    <location>
        <position position="1"/>
    </location>
</feature>
<sequence length="108" mass="11337">LDRVHNGQTATAPRPPPRGWRRPRCSFPGMPPGGDLIRPGAKARPPLEGAALSSRATRLGSRGGRTQEAGGGCSLPLPGFSGYSFRLGAGSTGWRLRITAPRLCPLLP</sequence>
<dbReference type="Proteomes" id="UP001266305">
    <property type="component" value="Unassembled WGS sequence"/>
</dbReference>
<organism evidence="2 3">
    <name type="scientific">Saguinus oedipus</name>
    <name type="common">Cotton-top tamarin</name>
    <name type="synonym">Oedipomidas oedipus</name>
    <dbReference type="NCBI Taxonomy" id="9490"/>
    <lineage>
        <taxon>Eukaryota</taxon>
        <taxon>Metazoa</taxon>
        <taxon>Chordata</taxon>
        <taxon>Craniata</taxon>
        <taxon>Vertebrata</taxon>
        <taxon>Euteleostomi</taxon>
        <taxon>Mammalia</taxon>
        <taxon>Eutheria</taxon>
        <taxon>Euarchontoglires</taxon>
        <taxon>Primates</taxon>
        <taxon>Haplorrhini</taxon>
        <taxon>Platyrrhini</taxon>
        <taxon>Cebidae</taxon>
        <taxon>Callitrichinae</taxon>
        <taxon>Saguinus</taxon>
    </lineage>
</organism>
<evidence type="ECO:0000256" key="1">
    <source>
        <dbReference type="SAM" id="MobiDB-lite"/>
    </source>
</evidence>
<dbReference type="EMBL" id="JASSZA010000002">
    <property type="protein sequence ID" value="KAK2116858.1"/>
    <property type="molecule type" value="Genomic_DNA"/>
</dbReference>
<feature type="compositionally biased region" description="Polar residues" evidence="1">
    <location>
        <begin position="1"/>
        <end position="11"/>
    </location>
</feature>
<proteinExistence type="predicted"/>
<comment type="caution">
    <text evidence="2">The sequence shown here is derived from an EMBL/GenBank/DDBJ whole genome shotgun (WGS) entry which is preliminary data.</text>
</comment>
<feature type="region of interest" description="Disordered" evidence="1">
    <location>
        <begin position="1"/>
        <end position="73"/>
    </location>
</feature>
<gene>
    <name evidence="2" type="ORF">P7K49_003744</name>
</gene>
<feature type="non-terminal residue" evidence="2">
    <location>
        <position position="108"/>
    </location>
</feature>
<reference evidence="2 3" key="1">
    <citation type="submission" date="2023-05" db="EMBL/GenBank/DDBJ databases">
        <title>B98-5 Cell Line De Novo Hybrid Assembly: An Optical Mapping Approach.</title>
        <authorList>
            <person name="Kananen K."/>
            <person name="Auerbach J.A."/>
            <person name="Kautto E."/>
            <person name="Blachly J.S."/>
        </authorList>
    </citation>
    <scope>NUCLEOTIDE SEQUENCE [LARGE SCALE GENOMIC DNA]</scope>
    <source>
        <strain evidence="2">B95-8</strain>
        <tissue evidence="2">Cell line</tissue>
    </source>
</reference>
<evidence type="ECO:0000313" key="3">
    <source>
        <dbReference type="Proteomes" id="UP001266305"/>
    </source>
</evidence>
<accession>A0ABQ9W7T3</accession>